<dbReference type="InterPro" id="IPR011009">
    <property type="entry name" value="Kinase-like_dom_sf"/>
</dbReference>
<dbReference type="GO" id="GO:0005886">
    <property type="term" value="C:plasma membrane"/>
    <property type="evidence" value="ECO:0007669"/>
    <property type="project" value="TreeGrafter"/>
</dbReference>
<evidence type="ECO:0000256" key="3">
    <source>
        <dbReference type="ARBA" id="ARBA00022679"/>
    </source>
</evidence>
<keyword evidence="2" id="KW-0723">Serine/threonine-protein kinase</keyword>
<dbReference type="Pfam" id="PF01657">
    <property type="entry name" value="Stress-antifung"/>
    <property type="match status" value="2"/>
</dbReference>
<keyword evidence="23" id="KW-1185">Reference proteome</keyword>
<dbReference type="CDD" id="cd23509">
    <property type="entry name" value="Gnk2-like"/>
    <property type="match status" value="2"/>
</dbReference>
<feature type="compositionally biased region" description="Basic and acidic residues" evidence="17">
    <location>
        <begin position="639"/>
        <end position="648"/>
    </location>
</feature>
<dbReference type="InterPro" id="IPR017441">
    <property type="entry name" value="Protein_kinase_ATP_BS"/>
</dbReference>
<feature type="transmembrane region" description="Helical" evidence="18">
    <location>
        <begin position="274"/>
        <end position="295"/>
    </location>
</feature>
<keyword evidence="11 18" id="KW-0472">Membrane</keyword>
<dbReference type="OMA" id="TECANNI"/>
<dbReference type="FunFam" id="3.30.430.20:FF:000003">
    <property type="entry name" value="Cysteine-rich RLK (RECEPTOR-like protein kinase) 10"/>
    <property type="match status" value="1"/>
</dbReference>
<evidence type="ECO:0000256" key="4">
    <source>
        <dbReference type="ARBA" id="ARBA00022692"/>
    </source>
</evidence>
<comment type="catalytic activity">
    <reaction evidence="14">
        <text>L-seryl-[protein] + ATP = O-phospho-L-seryl-[protein] + ADP + H(+)</text>
        <dbReference type="Rhea" id="RHEA:17989"/>
        <dbReference type="Rhea" id="RHEA-COMP:9863"/>
        <dbReference type="Rhea" id="RHEA-COMP:11604"/>
        <dbReference type="ChEBI" id="CHEBI:15378"/>
        <dbReference type="ChEBI" id="CHEBI:29999"/>
        <dbReference type="ChEBI" id="CHEBI:30616"/>
        <dbReference type="ChEBI" id="CHEBI:83421"/>
        <dbReference type="ChEBI" id="CHEBI:456216"/>
    </reaction>
</comment>
<dbReference type="InterPro" id="IPR001245">
    <property type="entry name" value="Ser-Thr/Tyr_kinase_cat_dom"/>
</dbReference>
<evidence type="ECO:0000256" key="9">
    <source>
        <dbReference type="ARBA" id="ARBA00022840"/>
    </source>
</evidence>
<dbReference type="InterPro" id="IPR002902">
    <property type="entry name" value="GNK2"/>
</dbReference>
<keyword evidence="8" id="KW-0418">Kinase</keyword>
<dbReference type="PROSITE" id="PS50011">
    <property type="entry name" value="PROTEIN_KINASE_DOM"/>
    <property type="match status" value="1"/>
</dbReference>
<dbReference type="CDD" id="cd14066">
    <property type="entry name" value="STKc_IRAK"/>
    <property type="match status" value="1"/>
</dbReference>
<dbReference type="EnsemblPlants" id="Kaladp0042s0298.1.v1.1">
    <property type="protein sequence ID" value="Kaladp0042s0298.1.v1.1"/>
    <property type="gene ID" value="Kaladp0042s0298.v1.1"/>
</dbReference>
<dbReference type="InterPro" id="IPR038408">
    <property type="entry name" value="GNK2_sf"/>
</dbReference>
<feature type="domain" description="Gnk2-homologous" evidence="21">
    <location>
        <begin position="137"/>
        <end position="245"/>
    </location>
</feature>
<comment type="catalytic activity">
    <reaction evidence="15">
        <text>L-threonyl-[protein] + ATP = O-phospho-L-threonyl-[protein] + ADP + H(+)</text>
        <dbReference type="Rhea" id="RHEA:46608"/>
        <dbReference type="Rhea" id="RHEA-COMP:11060"/>
        <dbReference type="Rhea" id="RHEA-COMP:11605"/>
        <dbReference type="ChEBI" id="CHEBI:15378"/>
        <dbReference type="ChEBI" id="CHEBI:30013"/>
        <dbReference type="ChEBI" id="CHEBI:30616"/>
        <dbReference type="ChEBI" id="CHEBI:61977"/>
        <dbReference type="ChEBI" id="CHEBI:456216"/>
    </reaction>
</comment>
<feature type="chain" id="PRO_5029499986" evidence="19">
    <location>
        <begin position="28"/>
        <end position="660"/>
    </location>
</feature>
<dbReference type="PROSITE" id="PS00107">
    <property type="entry name" value="PROTEIN_KINASE_ATP"/>
    <property type="match status" value="1"/>
</dbReference>
<dbReference type="InterPro" id="IPR008271">
    <property type="entry name" value="Ser/Thr_kinase_AS"/>
</dbReference>
<evidence type="ECO:0000256" key="11">
    <source>
        <dbReference type="ARBA" id="ARBA00023136"/>
    </source>
</evidence>
<sequence>MATSSSSNPLSLLALTLLSILVPLAAAQDGRDQVLRHCSDTNYTANTPYHTNLKTLLRSLPSKTYTNHGFYNFSEGSGRDRAYAIGLCRGNLPKTRCQQCLNESTTYLFQMCPTGVEGVVWSEFCMLRYSNRSILNHVETAPVKHNMNWQNISGLSDFVSPVLKRLRDRAAAGDSALKAAFDNFSSASFQVSVYAYVQCTPDLNGSSCGGCLDSLIKFYTDASIQSYGATIVCPSCQMRFESDQFYEIAADQPPPSSSPPPVPNGNGRSKNRNVLIVVVLAVCLAIAAAGAYIFLRRRNRRKKPGAEDIESVECVEYDFETIKAATGNFSDGNKVGQGGFGAVYKGRLANGQEIAVKRLEASSGQGDLEFKNEVILAAELQHRNLVKLLGFCLEGRERLLVYELLSASLDQFIFDGEKCRYLDWERRYKIIGGVAKGLQYLHEDSRLSIIHRDLKASNVLLDEEMNPKIADFGMARLFLLNQTRGKTSTIMGTYGYMAPEYALHGQFSVKSDVYSFGVLMLELISGQKNSNFRIGGLLEDLVGFAWKSWEAGTAGDMIDAALSAGPQKEIARCIHIGLLCVQDDETARPAMSSVVMMLTSFSHALPHPSEPAYFARSSTAPEAPISAEHKVRRASGDFYPKEYSDEHSANTMSVTDIDPR</sequence>
<evidence type="ECO:0000313" key="22">
    <source>
        <dbReference type="EnsemblPlants" id="Kaladp0042s0298.1.v1.1"/>
    </source>
</evidence>
<keyword evidence="9 16" id="KW-0067">ATP-binding</keyword>
<dbReference type="Gramene" id="Kaladp0042s0298.1.v1.1">
    <property type="protein sequence ID" value="Kaladp0042s0298.1.v1.1"/>
    <property type="gene ID" value="Kaladp0042s0298.v1.1"/>
</dbReference>
<evidence type="ECO:0000256" key="6">
    <source>
        <dbReference type="ARBA" id="ARBA00022737"/>
    </source>
</evidence>
<dbReference type="GO" id="GO:0005524">
    <property type="term" value="F:ATP binding"/>
    <property type="evidence" value="ECO:0007669"/>
    <property type="project" value="UniProtKB-UniRule"/>
</dbReference>
<evidence type="ECO:0000256" key="5">
    <source>
        <dbReference type="ARBA" id="ARBA00022729"/>
    </source>
</evidence>
<dbReference type="FunFam" id="3.30.200.20:FF:000142">
    <property type="entry name" value="Cysteine-rich receptor-like protein kinase 10"/>
    <property type="match status" value="1"/>
</dbReference>
<keyword evidence="4 18" id="KW-0812">Transmembrane</keyword>
<evidence type="ECO:0000256" key="2">
    <source>
        <dbReference type="ARBA" id="ARBA00022527"/>
    </source>
</evidence>
<evidence type="ECO:0000256" key="10">
    <source>
        <dbReference type="ARBA" id="ARBA00022989"/>
    </source>
</evidence>
<organism evidence="22 23">
    <name type="scientific">Kalanchoe fedtschenkoi</name>
    <name type="common">Lavender scallops</name>
    <name type="synonym">South American air plant</name>
    <dbReference type="NCBI Taxonomy" id="63787"/>
    <lineage>
        <taxon>Eukaryota</taxon>
        <taxon>Viridiplantae</taxon>
        <taxon>Streptophyta</taxon>
        <taxon>Embryophyta</taxon>
        <taxon>Tracheophyta</taxon>
        <taxon>Spermatophyta</taxon>
        <taxon>Magnoliopsida</taxon>
        <taxon>eudicotyledons</taxon>
        <taxon>Gunneridae</taxon>
        <taxon>Pentapetalae</taxon>
        <taxon>Saxifragales</taxon>
        <taxon>Crassulaceae</taxon>
        <taxon>Kalanchoe</taxon>
    </lineage>
</organism>
<feature type="domain" description="Gnk2-homologous" evidence="21">
    <location>
        <begin position="31"/>
        <end position="134"/>
    </location>
</feature>
<keyword evidence="7 16" id="KW-0547">Nucleotide-binding</keyword>
<dbReference type="SMART" id="SM00220">
    <property type="entry name" value="S_TKc"/>
    <property type="match status" value="1"/>
</dbReference>
<dbReference type="InterPro" id="IPR000719">
    <property type="entry name" value="Prot_kinase_dom"/>
</dbReference>
<dbReference type="GO" id="GO:0004674">
    <property type="term" value="F:protein serine/threonine kinase activity"/>
    <property type="evidence" value="ECO:0007669"/>
    <property type="project" value="UniProtKB-KW"/>
</dbReference>
<dbReference type="Gene3D" id="3.30.200.20">
    <property type="entry name" value="Phosphorylase Kinase, domain 1"/>
    <property type="match status" value="1"/>
</dbReference>
<evidence type="ECO:0000256" key="17">
    <source>
        <dbReference type="SAM" id="MobiDB-lite"/>
    </source>
</evidence>
<evidence type="ECO:0000313" key="23">
    <source>
        <dbReference type="Proteomes" id="UP000594263"/>
    </source>
</evidence>
<feature type="signal peptide" evidence="19">
    <location>
        <begin position="1"/>
        <end position="27"/>
    </location>
</feature>
<evidence type="ECO:0000259" key="21">
    <source>
        <dbReference type="PROSITE" id="PS51473"/>
    </source>
</evidence>
<evidence type="ECO:0000256" key="7">
    <source>
        <dbReference type="ARBA" id="ARBA00022741"/>
    </source>
</evidence>
<keyword evidence="3" id="KW-0808">Transferase</keyword>
<accession>A0A7N0TQH4</accession>
<evidence type="ECO:0000256" key="1">
    <source>
        <dbReference type="ARBA" id="ARBA00004167"/>
    </source>
</evidence>
<dbReference type="PROSITE" id="PS00108">
    <property type="entry name" value="PROTEIN_KINASE_ST"/>
    <property type="match status" value="1"/>
</dbReference>
<evidence type="ECO:0000256" key="8">
    <source>
        <dbReference type="ARBA" id="ARBA00022777"/>
    </source>
</evidence>
<dbReference type="PROSITE" id="PS51473">
    <property type="entry name" value="GNK2"/>
    <property type="match status" value="2"/>
</dbReference>
<name>A0A7N0TQH4_KALFE</name>
<evidence type="ECO:0000256" key="16">
    <source>
        <dbReference type="PROSITE-ProRule" id="PRU10141"/>
    </source>
</evidence>
<dbReference type="PANTHER" id="PTHR27002:SF181">
    <property type="entry name" value="RECEPTOR-LIKE SERINE_THREONINE-PROTEIN KINASE"/>
    <property type="match status" value="1"/>
</dbReference>
<dbReference type="PANTHER" id="PTHR27002">
    <property type="entry name" value="RECEPTOR-LIKE SERINE/THREONINE-PROTEIN KINASE SD1-8"/>
    <property type="match status" value="1"/>
</dbReference>
<reference evidence="22" key="1">
    <citation type="submission" date="2021-01" db="UniProtKB">
        <authorList>
            <consortium name="EnsemblPlants"/>
        </authorList>
    </citation>
    <scope>IDENTIFICATION</scope>
</reference>
<keyword evidence="12" id="KW-0675">Receptor</keyword>
<feature type="binding site" evidence="16">
    <location>
        <position position="357"/>
    </location>
    <ligand>
        <name>ATP</name>
        <dbReference type="ChEBI" id="CHEBI:30616"/>
    </ligand>
</feature>
<comment type="subcellular location">
    <subcellularLocation>
        <location evidence="1">Membrane</location>
        <topology evidence="1">Single-pass membrane protein</topology>
    </subcellularLocation>
</comment>
<keyword evidence="5 19" id="KW-0732">Signal</keyword>
<dbReference type="Pfam" id="PF07714">
    <property type="entry name" value="PK_Tyr_Ser-Thr"/>
    <property type="match status" value="1"/>
</dbReference>
<feature type="region of interest" description="Disordered" evidence="17">
    <location>
        <begin position="637"/>
        <end position="660"/>
    </location>
</feature>
<keyword evidence="13" id="KW-0325">Glycoprotein</keyword>
<dbReference type="SUPFAM" id="SSF56112">
    <property type="entry name" value="Protein kinase-like (PK-like)"/>
    <property type="match status" value="1"/>
</dbReference>
<proteinExistence type="predicted"/>
<protein>
    <submittedName>
        <fullName evidence="22">Uncharacterized protein</fullName>
    </submittedName>
</protein>
<dbReference type="GO" id="GO:0006979">
    <property type="term" value="P:response to oxidative stress"/>
    <property type="evidence" value="ECO:0007669"/>
    <property type="project" value="UniProtKB-ARBA"/>
</dbReference>
<feature type="domain" description="Protein kinase" evidence="20">
    <location>
        <begin position="329"/>
        <end position="606"/>
    </location>
</feature>
<keyword evidence="6" id="KW-0677">Repeat</keyword>
<dbReference type="Gene3D" id="3.30.430.20">
    <property type="entry name" value="Gnk2 domain, C-X8-C-X2-C motif"/>
    <property type="match status" value="2"/>
</dbReference>
<evidence type="ECO:0000256" key="14">
    <source>
        <dbReference type="ARBA" id="ARBA00047558"/>
    </source>
</evidence>
<evidence type="ECO:0000256" key="18">
    <source>
        <dbReference type="SAM" id="Phobius"/>
    </source>
</evidence>
<evidence type="ECO:0000256" key="15">
    <source>
        <dbReference type="ARBA" id="ARBA00047951"/>
    </source>
</evidence>
<dbReference type="Proteomes" id="UP000594263">
    <property type="component" value="Unplaced"/>
</dbReference>
<evidence type="ECO:0000256" key="19">
    <source>
        <dbReference type="SAM" id="SignalP"/>
    </source>
</evidence>
<dbReference type="AlphaFoldDB" id="A0A7N0TQH4"/>
<dbReference type="FunFam" id="1.10.510.10:FF:000129">
    <property type="entry name" value="cysteine-rich receptor-like protein kinase 10"/>
    <property type="match status" value="1"/>
</dbReference>
<dbReference type="Gene3D" id="1.10.510.10">
    <property type="entry name" value="Transferase(Phosphotransferase) domain 1"/>
    <property type="match status" value="1"/>
</dbReference>
<evidence type="ECO:0000256" key="13">
    <source>
        <dbReference type="ARBA" id="ARBA00023180"/>
    </source>
</evidence>
<evidence type="ECO:0000259" key="20">
    <source>
        <dbReference type="PROSITE" id="PS50011"/>
    </source>
</evidence>
<evidence type="ECO:0000256" key="12">
    <source>
        <dbReference type="ARBA" id="ARBA00023170"/>
    </source>
</evidence>
<keyword evidence="10 18" id="KW-1133">Transmembrane helix</keyword>